<comment type="caution">
    <text evidence="3">The sequence shown here is derived from an EMBL/GenBank/DDBJ whole genome shotgun (WGS) entry which is preliminary data.</text>
</comment>
<dbReference type="PIRSF" id="PIRSF004633">
    <property type="entry name" value="UCP_PLP_oxd"/>
    <property type="match status" value="1"/>
</dbReference>
<organism evidence="3 4">
    <name type="scientific">Paenibacillus azoreducens</name>
    <dbReference type="NCBI Taxonomy" id="116718"/>
    <lineage>
        <taxon>Bacteria</taxon>
        <taxon>Bacillati</taxon>
        <taxon>Bacillota</taxon>
        <taxon>Bacilli</taxon>
        <taxon>Bacillales</taxon>
        <taxon>Paenibacillaceae</taxon>
        <taxon>Paenibacillus</taxon>
    </lineage>
</organism>
<dbReference type="GO" id="GO:0005829">
    <property type="term" value="C:cytosol"/>
    <property type="evidence" value="ECO:0007669"/>
    <property type="project" value="TreeGrafter"/>
</dbReference>
<dbReference type="RefSeq" id="WP_212978404.1">
    <property type="nucleotide sequence ID" value="NZ_AP025343.1"/>
</dbReference>
<sequence>MKTIDIEATKSRYTAFTDSCNTLIISTLDENGFPFAGYAPFVKLDGKLYIYISRISDHYRYVGNNKQILVMMIADESQTPNAFARERARWACTTENLGSEGHENIFEQFNRKFGEKMMNMLRGLDFSLFELTPSAGRYVIGFGQAFDVDLAGDRFEHVVVDKGQGK</sequence>
<reference evidence="3 4" key="1">
    <citation type="submission" date="2021-03" db="EMBL/GenBank/DDBJ databases">
        <title>Antimicrobial resistance genes in bacteria isolated from Japanese honey, and their potential for conferring macrolide and lincosamide resistance in the American foulbrood pathogen Paenibacillus larvae.</title>
        <authorList>
            <person name="Okamoto M."/>
            <person name="Kumagai M."/>
            <person name="Kanamori H."/>
            <person name="Takamatsu D."/>
        </authorList>
    </citation>
    <scope>NUCLEOTIDE SEQUENCE [LARGE SCALE GENOMIC DNA]</scope>
    <source>
        <strain evidence="3 4">J34TS1</strain>
    </source>
</reference>
<dbReference type="GO" id="GO:0070967">
    <property type="term" value="F:coenzyme F420 binding"/>
    <property type="evidence" value="ECO:0007669"/>
    <property type="project" value="TreeGrafter"/>
</dbReference>
<accession>A0A919YF15</accession>
<dbReference type="EMBL" id="BORT01000008">
    <property type="protein sequence ID" value="GIO47565.1"/>
    <property type="molecule type" value="Genomic_DNA"/>
</dbReference>
<protein>
    <submittedName>
        <fullName evidence="3">Heme utilization protein HutZ</fullName>
    </submittedName>
</protein>
<evidence type="ECO:0000256" key="1">
    <source>
        <dbReference type="ARBA" id="ARBA00023002"/>
    </source>
</evidence>
<dbReference type="InterPro" id="IPR052019">
    <property type="entry name" value="F420H2_bilvrd_red/Heme_oxyg"/>
</dbReference>
<evidence type="ECO:0000313" key="3">
    <source>
        <dbReference type="EMBL" id="GIO47565.1"/>
    </source>
</evidence>
<evidence type="ECO:0000313" key="4">
    <source>
        <dbReference type="Proteomes" id="UP000682811"/>
    </source>
</evidence>
<name>A0A919YF15_9BACL</name>
<keyword evidence="1" id="KW-0560">Oxidoreductase</keyword>
<dbReference type="InterPro" id="IPR014419">
    <property type="entry name" value="HutZ"/>
</dbReference>
<dbReference type="PANTHER" id="PTHR35176:SF6">
    <property type="entry name" value="HEME OXYGENASE HI_0854-RELATED"/>
    <property type="match status" value="1"/>
</dbReference>
<dbReference type="AlphaFoldDB" id="A0A919YF15"/>
<dbReference type="Gene3D" id="2.30.110.10">
    <property type="entry name" value="Electron Transport, Fmn-binding Protein, Chain A"/>
    <property type="match status" value="1"/>
</dbReference>
<dbReference type="Proteomes" id="UP000682811">
    <property type="component" value="Unassembled WGS sequence"/>
</dbReference>
<keyword evidence="4" id="KW-1185">Reference proteome</keyword>
<feature type="domain" description="Pyridoxamine 5'-phosphate oxidase N-terminal" evidence="2">
    <location>
        <begin position="13"/>
        <end position="139"/>
    </location>
</feature>
<dbReference type="Pfam" id="PF01243">
    <property type="entry name" value="PNPOx_N"/>
    <property type="match status" value="1"/>
</dbReference>
<proteinExistence type="predicted"/>
<dbReference type="InterPro" id="IPR011576">
    <property type="entry name" value="Pyridox_Oxase_N"/>
</dbReference>
<dbReference type="PANTHER" id="PTHR35176">
    <property type="entry name" value="HEME OXYGENASE HI_0854-RELATED"/>
    <property type="match status" value="1"/>
</dbReference>
<dbReference type="GO" id="GO:0016627">
    <property type="term" value="F:oxidoreductase activity, acting on the CH-CH group of donors"/>
    <property type="evidence" value="ECO:0007669"/>
    <property type="project" value="TreeGrafter"/>
</dbReference>
<gene>
    <name evidence="3" type="primary">hutZ</name>
    <name evidence="3" type="ORF">J34TS1_23300</name>
</gene>
<dbReference type="InterPro" id="IPR012349">
    <property type="entry name" value="Split_barrel_FMN-bd"/>
</dbReference>
<dbReference type="SUPFAM" id="SSF50475">
    <property type="entry name" value="FMN-binding split barrel"/>
    <property type="match status" value="1"/>
</dbReference>
<evidence type="ECO:0000259" key="2">
    <source>
        <dbReference type="Pfam" id="PF01243"/>
    </source>
</evidence>